<keyword evidence="1" id="KW-0472">Membrane</keyword>
<name>A0A4U5JCX9_9EURY</name>
<reference evidence="3 4" key="1">
    <citation type="submission" date="2019-04" db="EMBL/GenBank/DDBJ databases">
        <title>Natronomonas sp. F20-122 a newhaloarchaeon isolated from a saline saltern of Isla Bacuta, Huelva, Spain.</title>
        <authorList>
            <person name="Duran-Viseras A."/>
            <person name="Sanchez-Porro C."/>
            <person name="Ventosa A."/>
        </authorList>
    </citation>
    <scope>NUCLEOTIDE SEQUENCE [LARGE SCALE GENOMIC DNA]</scope>
    <source>
        <strain evidence="3 4">F20-122</strain>
    </source>
</reference>
<sequence length="195" mass="22242">MGSNGPSVQRSSDAVRFSRDDTLEVLSNRRRRFAIHYLKQRNGGQTTVSELAERVASWENDKEIDELTHRERKRVRNALRQFHLPKMDEYGFLEYDVQRGTVALSAAAAREDFYVDSLTGGEIPWSVYYLGLSGLGIACVAGLWMGLFPFTYLSPLECGVFFVTVLVVSSLGHFYDNYYRMRLGSREKPPEVGRK</sequence>
<protein>
    <recommendedName>
        <fullName evidence="2">DUF7344 domain-containing protein</fullName>
    </recommendedName>
</protein>
<feature type="domain" description="DUF7344" evidence="2">
    <location>
        <begin position="24"/>
        <end position="102"/>
    </location>
</feature>
<dbReference type="EMBL" id="QKNX01000003">
    <property type="protein sequence ID" value="TKR25738.1"/>
    <property type="molecule type" value="Genomic_DNA"/>
</dbReference>
<dbReference type="Pfam" id="PF24035">
    <property type="entry name" value="DUF7344"/>
    <property type="match status" value="1"/>
</dbReference>
<dbReference type="RefSeq" id="WP_137276745.1">
    <property type="nucleotide sequence ID" value="NZ_QKNX01000003.1"/>
</dbReference>
<gene>
    <name evidence="3" type="ORF">DM868_10045</name>
</gene>
<evidence type="ECO:0000259" key="2">
    <source>
        <dbReference type="Pfam" id="PF24035"/>
    </source>
</evidence>
<dbReference type="InterPro" id="IPR055768">
    <property type="entry name" value="DUF7344"/>
</dbReference>
<comment type="caution">
    <text evidence="3">The sequence shown here is derived from an EMBL/GenBank/DDBJ whole genome shotgun (WGS) entry which is preliminary data.</text>
</comment>
<keyword evidence="1" id="KW-0812">Transmembrane</keyword>
<organism evidence="3 4">
    <name type="scientific">Natronomonas salsuginis</name>
    <dbReference type="NCBI Taxonomy" id="2217661"/>
    <lineage>
        <taxon>Archaea</taxon>
        <taxon>Methanobacteriati</taxon>
        <taxon>Methanobacteriota</taxon>
        <taxon>Stenosarchaea group</taxon>
        <taxon>Halobacteria</taxon>
        <taxon>Halobacteriales</taxon>
        <taxon>Natronomonadaceae</taxon>
        <taxon>Natronomonas</taxon>
    </lineage>
</organism>
<keyword evidence="4" id="KW-1185">Reference proteome</keyword>
<proteinExistence type="predicted"/>
<feature type="transmembrane region" description="Helical" evidence="1">
    <location>
        <begin position="159"/>
        <end position="178"/>
    </location>
</feature>
<dbReference type="OrthoDB" id="331021at2157"/>
<dbReference type="Proteomes" id="UP000308037">
    <property type="component" value="Unassembled WGS sequence"/>
</dbReference>
<feature type="transmembrane region" description="Helical" evidence="1">
    <location>
        <begin position="127"/>
        <end position="147"/>
    </location>
</feature>
<dbReference type="AlphaFoldDB" id="A0A4U5JCX9"/>
<evidence type="ECO:0000313" key="4">
    <source>
        <dbReference type="Proteomes" id="UP000308037"/>
    </source>
</evidence>
<keyword evidence="1" id="KW-1133">Transmembrane helix</keyword>
<evidence type="ECO:0000313" key="3">
    <source>
        <dbReference type="EMBL" id="TKR25738.1"/>
    </source>
</evidence>
<evidence type="ECO:0000256" key="1">
    <source>
        <dbReference type="SAM" id="Phobius"/>
    </source>
</evidence>
<accession>A0A4U5JCX9</accession>